<dbReference type="Proteomes" id="UP000006804">
    <property type="component" value="Chromosome"/>
</dbReference>
<dbReference type="STRING" id="688269.Theth_1752"/>
<dbReference type="SMART" id="SM00448">
    <property type="entry name" value="REC"/>
    <property type="match status" value="1"/>
</dbReference>
<dbReference type="Pfam" id="PF00990">
    <property type="entry name" value="GGDEF"/>
    <property type="match status" value="1"/>
</dbReference>
<dbReference type="InterPro" id="IPR050469">
    <property type="entry name" value="Diguanylate_Cyclase"/>
</dbReference>
<dbReference type="CDD" id="cd01949">
    <property type="entry name" value="GGDEF"/>
    <property type="match status" value="1"/>
</dbReference>
<dbReference type="AlphaFoldDB" id="F7YVX3"/>
<name>F7YVX3_9THEM</name>
<feature type="domain" description="GGDEF" evidence="3">
    <location>
        <begin position="327"/>
        <end position="456"/>
    </location>
</feature>
<evidence type="ECO:0000313" key="5">
    <source>
        <dbReference type="Proteomes" id="UP000006804"/>
    </source>
</evidence>
<reference evidence="4 5" key="1">
    <citation type="submission" date="2010-11" db="EMBL/GenBank/DDBJ databases">
        <title>The complete genome of Thermotoga thermarum DSM 5069.</title>
        <authorList>
            <consortium name="US DOE Joint Genome Institute (JGI-PGF)"/>
            <person name="Lucas S."/>
            <person name="Copeland A."/>
            <person name="Lapidus A."/>
            <person name="Bruce D."/>
            <person name="Goodwin L."/>
            <person name="Pitluck S."/>
            <person name="Kyrpides N."/>
            <person name="Mavromatis K."/>
            <person name="Ivanova N."/>
            <person name="Zeytun A."/>
            <person name="Brettin T."/>
            <person name="Detter J.C."/>
            <person name="Tapia R."/>
            <person name="Han C."/>
            <person name="Land M."/>
            <person name="Hauser L."/>
            <person name="Markowitz V."/>
            <person name="Cheng J.-F."/>
            <person name="Hugenholtz P."/>
            <person name="Woyke T."/>
            <person name="Wu D."/>
            <person name="Spring S."/>
            <person name="Schroeder M."/>
            <person name="Brambilla E."/>
            <person name="Klenk H.-P."/>
            <person name="Eisen J.A."/>
        </authorList>
    </citation>
    <scope>NUCLEOTIDE SEQUENCE [LARGE SCALE GENOMIC DNA]</scope>
    <source>
        <strain evidence="4 5">DSM 5069</strain>
    </source>
</reference>
<keyword evidence="1" id="KW-0597">Phosphoprotein</keyword>
<dbReference type="PATRIC" id="fig|688269.3.peg.1804"/>
<dbReference type="SUPFAM" id="SSF55073">
    <property type="entry name" value="Nucleotide cyclase"/>
    <property type="match status" value="1"/>
</dbReference>
<dbReference type="InterPro" id="IPR000160">
    <property type="entry name" value="GGDEF_dom"/>
</dbReference>
<organism evidence="4 5">
    <name type="scientific">Pseudothermotoga thermarum DSM 5069</name>
    <dbReference type="NCBI Taxonomy" id="688269"/>
    <lineage>
        <taxon>Bacteria</taxon>
        <taxon>Thermotogati</taxon>
        <taxon>Thermotogota</taxon>
        <taxon>Thermotogae</taxon>
        <taxon>Thermotogales</taxon>
        <taxon>Thermotogaceae</taxon>
        <taxon>Pseudothermotoga</taxon>
    </lineage>
</organism>
<keyword evidence="5" id="KW-1185">Reference proteome</keyword>
<dbReference type="InterPro" id="IPR043128">
    <property type="entry name" value="Rev_trsase/Diguanyl_cyclase"/>
</dbReference>
<dbReference type="GO" id="GO:0005886">
    <property type="term" value="C:plasma membrane"/>
    <property type="evidence" value="ECO:0007669"/>
    <property type="project" value="TreeGrafter"/>
</dbReference>
<evidence type="ECO:0000313" key="4">
    <source>
        <dbReference type="EMBL" id="AEH51796.1"/>
    </source>
</evidence>
<sequence>MVKRCLVVDDSKFWRMILHDILKKKSDLDVHFAENAVEAINLAFQVKPDVVITDYNMPGLSGLLLCMYLRSIEGFENVGIAILTGSDDVISAFWASKSGADRFISKMLQRQQLEEEILKFVSEEKFVCRLKESFLKRDVYWILESKMKNEILNREILKLIDFVRDEGYVLRKLRDLFLNFSPFAAMHSLVLSPVEGRIFSFGKEVNFDELKEKLVCHLEKPIQPSQWSFYPLKPIKIEPLSDLFVYTVKYSQNEVGALAFEEPEEIFNLTSALNDAKESLGLLFNALNVVKELTVQSSTDGLTNLLNKKALLANLEEIHARSKKDGNTYAVAIFDIDDFKKINDTYGHIVGDEVLKSMANLLKEKLREKALVGRYGGEEFVAIFPQVDENNLVKIINELLDKVRSFKFPFVEKCTVSCGVALGKNKQSALETLQEADQFLYIAKRSGKNQARFSFL</sequence>
<proteinExistence type="predicted"/>
<evidence type="ECO:0000259" key="3">
    <source>
        <dbReference type="PROSITE" id="PS50887"/>
    </source>
</evidence>
<dbReference type="EMBL" id="CP002351">
    <property type="protein sequence ID" value="AEH51796.1"/>
    <property type="molecule type" value="Genomic_DNA"/>
</dbReference>
<feature type="domain" description="Response regulatory" evidence="2">
    <location>
        <begin position="4"/>
        <end position="121"/>
    </location>
</feature>
<dbReference type="Gene3D" id="3.30.70.270">
    <property type="match status" value="1"/>
</dbReference>
<dbReference type="SMART" id="SM00267">
    <property type="entry name" value="GGDEF"/>
    <property type="match status" value="1"/>
</dbReference>
<gene>
    <name evidence="4" type="ORF">Theth_1752</name>
</gene>
<dbReference type="PANTHER" id="PTHR45138:SF24">
    <property type="entry name" value="DIGUANYLATE CYCLASE DGCC-RELATED"/>
    <property type="match status" value="1"/>
</dbReference>
<protein>
    <submittedName>
        <fullName evidence="4">Response regulator receiver modulated diguanylate cyclase</fullName>
    </submittedName>
</protein>
<dbReference type="GO" id="GO:0043709">
    <property type="term" value="P:cell adhesion involved in single-species biofilm formation"/>
    <property type="evidence" value="ECO:0007669"/>
    <property type="project" value="TreeGrafter"/>
</dbReference>
<dbReference type="NCBIfam" id="TIGR00254">
    <property type="entry name" value="GGDEF"/>
    <property type="match status" value="1"/>
</dbReference>
<dbReference type="CDD" id="cd00156">
    <property type="entry name" value="REC"/>
    <property type="match status" value="1"/>
</dbReference>
<dbReference type="eggNOG" id="COG3706">
    <property type="taxonomic scope" value="Bacteria"/>
</dbReference>
<dbReference type="PROSITE" id="PS50887">
    <property type="entry name" value="GGDEF"/>
    <property type="match status" value="1"/>
</dbReference>
<accession>F7YVX3</accession>
<dbReference type="HOGENOM" id="CLU_628413_0_0_0"/>
<dbReference type="Gene3D" id="3.40.50.2300">
    <property type="match status" value="1"/>
</dbReference>
<dbReference type="InterPro" id="IPR029787">
    <property type="entry name" value="Nucleotide_cyclase"/>
</dbReference>
<dbReference type="GO" id="GO:0052621">
    <property type="term" value="F:diguanylate cyclase activity"/>
    <property type="evidence" value="ECO:0007669"/>
    <property type="project" value="TreeGrafter"/>
</dbReference>
<dbReference type="KEGG" id="tta:Theth_1752"/>
<dbReference type="GO" id="GO:1902201">
    <property type="term" value="P:negative regulation of bacterial-type flagellum-dependent cell motility"/>
    <property type="evidence" value="ECO:0007669"/>
    <property type="project" value="TreeGrafter"/>
</dbReference>
<evidence type="ECO:0000259" key="2">
    <source>
        <dbReference type="PROSITE" id="PS50110"/>
    </source>
</evidence>
<dbReference type="GO" id="GO:0000160">
    <property type="term" value="P:phosphorelay signal transduction system"/>
    <property type="evidence" value="ECO:0007669"/>
    <property type="project" value="InterPro"/>
</dbReference>
<feature type="modified residue" description="4-aspartylphosphate" evidence="1">
    <location>
        <position position="54"/>
    </location>
</feature>
<dbReference type="Pfam" id="PF00072">
    <property type="entry name" value="Response_reg"/>
    <property type="match status" value="1"/>
</dbReference>
<dbReference type="InterPro" id="IPR011006">
    <property type="entry name" value="CheY-like_superfamily"/>
</dbReference>
<dbReference type="SUPFAM" id="SSF52172">
    <property type="entry name" value="CheY-like"/>
    <property type="match status" value="1"/>
</dbReference>
<dbReference type="PANTHER" id="PTHR45138">
    <property type="entry name" value="REGULATORY COMPONENTS OF SENSORY TRANSDUCTION SYSTEM"/>
    <property type="match status" value="1"/>
</dbReference>
<dbReference type="FunFam" id="3.30.70.270:FF:000001">
    <property type="entry name" value="Diguanylate cyclase domain protein"/>
    <property type="match status" value="1"/>
</dbReference>
<evidence type="ECO:0000256" key="1">
    <source>
        <dbReference type="PROSITE-ProRule" id="PRU00169"/>
    </source>
</evidence>
<dbReference type="PROSITE" id="PS50110">
    <property type="entry name" value="RESPONSE_REGULATORY"/>
    <property type="match status" value="1"/>
</dbReference>
<dbReference type="InterPro" id="IPR001789">
    <property type="entry name" value="Sig_transdc_resp-reg_receiver"/>
</dbReference>